<dbReference type="RefSeq" id="XP_014149426.1">
    <property type="nucleotide sequence ID" value="XM_014293951.1"/>
</dbReference>
<keyword evidence="3" id="KW-1185">Reference proteome</keyword>
<sequence>MVKDAIVMQSSGEHKATVIFSHGLGDSGHGMALPDRLTVVETVDIGSVVPSPEFGDLFGAVVWFGPMS</sequence>
<feature type="domain" description="Phospholipase/carboxylesterase/thioesterase" evidence="1">
    <location>
        <begin position="5"/>
        <end position="37"/>
    </location>
</feature>
<evidence type="ECO:0000313" key="3">
    <source>
        <dbReference type="Proteomes" id="UP000054560"/>
    </source>
</evidence>
<proteinExistence type="predicted"/>
<feature type="non-terminal residue" evidence="2">
    <location>
        <position position="68"/>
    </location>
</feature>
<dbReference type="InterPro" id="IPR003140">
    <property type="entry name" value="PLipase/COase/thioEstase"/>
</dbReference>
<evidence type="ECO:0000313" key="2">
    <source>
        <dbReference type="EMBL" id="KNC75524.1"/>
    </source>
</evidence>
<dbReference type="EMBL" id="KQ243571">
    <property type="protein sequence ID" value="KNC75524.1"/>
    <property type="molecule type" value="Genomic_DNA"/>
</dbReference>
<dbReference type="GeneID" id="25912458"/>
<dbReference type="Gene3D" id="3.40.50.1820">
    <property type="entry name" value="alpha/beta hydrolase"/>
    <property type="match status" value="1"/>
</dbReference>
<dbReference type="OrthoDB" id="2418081at2759"/>
<gene>
    <name evidence="2" type="ORF">SARC_11954</name>
</gene>
<reference evidence="2 3" key="1">
    <citation type="submission" date="2011-02" db="EMBL/GenBank/DDBJ databases">
        <title>The Genome Sequence of Sphaeroforma arctica JP610.</title>
        <authorList>
            <consortium name="The Broad Institute Genome Sequencing Platform"/>
            <person name="Russ C."/>
            <person name="Cuomo C."/>
            <person name="Young S.K."/>
            <person name="Zeng Q."/>
            <person name="Gargeya S."/>
            <person name="Alvarado L."/>
            <person name="Berlin A."/>
            <person name="Chapman S.B."/>
            <person name="Chen Z."/>
            <person name="Freedman E."/>
            <person name="Gellesch M."/>
            <person name="Goldberg J."/>
            <person name="Griggs A."/>
            <person name="Gujja S."/>
            <person name="Heilman E."/>
            <person name="Heiman D."/>
            <person name="Howarth C."/>
            <person name="Mehta T."/>
            <person name="Neiman D."/>
            <person name="Pearson M."/>
            <person name="Roberts A."/>
            <person name="Saif S."/>
            <person name="Shea T."/>
            <person name="Shenoy N."/>
            <person name="Sisk P."/>
            <person name="Stolte C."/>
            <person name="Sykes S."/>
            <person name="White J."/>
            <person name="Yandava C."/>
            <person name="Burger G."/>
            <person name="Gray M.W."/>
            <person name="Holland P.W.H."/>
            <person name="King N."/>
            <person name="Lang F.B.F."/>
            <person name="Roger A.J."/>
            <person name="Ruiz-Trillo I."/>
            <person name="Haas B."/>
            <person name="Nusbaum C."/>
            <person name="Birren B."/>
        </authorList>
    </citation>
    <scope>NUCLEOTIDE SEQUENCE [LARGE SCALE GENOMIC DNA]</scope>
    <source>
        <strain evidence="2 3">JP610</strain>
    </source>
</reference>
<dbReference type="GO" id="GO:0016787">
    <property type="term" value="F:hydrolase activity"/>
    <property type="evidence" value="ECO:0007669"/>
    <property type="project" value="InterPro"/>
</dbReference>
<dbReference type="Proteomes" id="UP000054560">
    <property type="component" value="Unassembled WGS sequence"/>
</dbReference>
<evidence type="ECO:0000259" key="1">
    <source>
        <dbReference type="Pfam" id="PF02230"/>
    </source>
</evidence>
<protein>
    <recommendedName>
        <fullName evidence="1">Phospholipase/carboxylesterase/thioesterase domain-containing protein</fullName>
    </recommendedName>
</protein>
<name>A0A0L0FFH9_9EUKA</name>
<dbReference type="InterPro" id="IPR029058">
    <property type="entry name" value="AB_hydrolase_fold"/>
</dbReference>
<accession>A0A0L0FFH9</accession>
<dbReference type="AlphaFoldDB" id="A0A0L0FFH9"/>
<organism evidence="2 3">
    <name type="scientific">Sphaeroforma arctica JP610</name>
    <dbReference type="NCBI Taxonomy" id="667725"/>
    <lineage>
        <taxon>Eukaryota</taxon>
        <taxon>Ichthyosporea</taxon>
        <taxon>Ichthyophonida</taxon>
        <taxon>Sphaeroforma</taxon>
    </lineage>
</organism>
<dbReference type="Pfam" id="PF02230">
    <property type="entry name" value="Abhydrolase_2"/>
    <property type="match status" value="1"/>
</dbReference>